<keyword evidence="3" id="KW-1185">Reference proteome</keyword>
<feature type="region of interest" description="Disordered" evidence="1">
    <location>
        <begin position="30"/>
        <end position="54"/>
    </location>
</feature>
<sequence>MKIKTYLLPLILVAIGVNIISCSSNPRLDSTSINSETPSSVIPPSAASKTPFPTSLTPNSQTINVILYTIDSECQQLMPEPVSVPAEEPITGAVGKIIKRQDTADFDLSGYRVQVENGIATVDFRLSPVSKRQFVSLSSCEQLALFGSLRKTLVSNAEWNIKEVRFTEQGKKIII</sequence>
<dbReference type="RefSeq" id="WP_280654125.1">
    <property type="nucleotide sequence ID" value="NZ_JANQDH010000042.1"/>
</dbReference>
<proteinExistence type="predicted"/>
<dbReference type="AlphaFoldDB" id="A0AA43GQZ4"/>
<name>A0AA43GQZ4_9CYAN</name>
<reference evidence="2 3" key="1">
    <citation type="journal article" date="2023" name="J. Phycol.">
        <title>Chrysosporum ovalisporum is synonymous with the true-branching cyanobacterium Umezakia natans (Nostocales/Aphanizomenonaceae).</title>
        <authorList>
            <person name="McGregor G.B."/>
            <person name="Sendall B.C."/>
            <person name="Niiyama Y."/>
            <person name="Tuji A."/>
            <person name="Willis A."/>
        </authorList>
    </citation>
    <scope>NUCLEOTIDE SEQUENCE [LARGE SCALE GENOMIC DNA]</scope>
    <source>
        <strain evidence="2 3">ANA360D</strain>
    </source>
</reference>
<organism evidence="2 3">
    <name type="scientific">Chrysosporum bergii ANA360D</name>
    <dbReference type="NCBI Taxonomy" id="617107"/>
    <lineage>
        <taxon>Bacteria</taxon>
        <taxon>Bacillati</taxon>
        <taxon>Cyanobacteriota</taxon>
        <taxon>Cyanophyceae</taxon>
        <taxon>Nostocales</taxon>
        <taxon>Nodulariaceae</taxon>
        <taxon>Chrysosporum</taxon>
    </lineage>
</organism>
<evidence type="ECO:0000256" key="1">
    <source>
        <dbReference type="SAM" id="MobiDB-lite"/>
    </source>
</evidence>
<dbReference type="Proteomes" id="UP001159387">
    <property type="component" value="Unassembled WGS sequence"/>
</dbReference>
<dbReference type="EMBL" id="JANQDH010000042">
    <property type="protein sequence ID" value="MDH6060114.1"/>
    <property type="molecule type" value="Genomic_DNA"/>
</dbReference>
<comment type="caution">
    <text evidence="2">The sequence shown here is derived from an EMBL/GenBank/DDBJ whole genome shotgun (WGS) entry which is preliminary data.</text>
</comment>
<evidence type="ECO:0000313" key="3">
    <source>
        <dbReference type="Proteomes" id="UP001159387"/>
    </source>
</evidence>
<gene>
    <name evidence="2" type="ORF">NWP17_06625</name>
</gene>
<accession>A0AA43GQZ4</accession>
<evidence type="ECO:0000313" key="2">
    <source>
        <dbReference type="EMBL" id="MDH6060114.1"/>
    </source>
</evidence>
<protein>
    <submittedName>
        <fullName evidence="2">Sporulation/spore germination protein</fullName>
    </submittedName>
</protein>